<dbReference type="AlphaFoldDB" id="Q7MWZ7"/>
<sequence length="38" mass="4519">MGDQIKQFRRLVPKRVGFDRNLSGRMSFPTRFSFMGRV</sequence>
<organism evidence="1 2">
    <name type="scientific">Porphyromonas gingivalis (strain ATCC BAA-308 / W83)</name>
    <dbReference type="NCBI Taxonomy" id="242619"/>
    <lineage>
        <taxon>Bacteria</taxon>
        <taxon>Pseudomonadati</taxon>
        <taxon>Bacteroidota</taxon>
        <taxon>Bacteroidia</taxon>
        <taxon>Bacteroidales</taxon>
        <taxon>Porphyromonadaceae</taxon>
        <taxon>Porphyromonas</taxon>
    </lineage>
</organism>
<evidence type="ECO:0000313" key="1">
    <source>
        <dbReference type="EMBL" id="AAQ65631.1"/>
    </source>
</evidence>
<dbReference type="EnsemblBacteria" id="AAQ65631">
    <property type="protein sequence ID" value="AAQ65631"/>
    <property type="gene ID" value="PG_0431"/>
</dbReference>
<dbReference type="KEGG" id="pgi:PG_0431"/>
<keyword evidence="2" id="KW-1185">Reference proteome</keyword>
<dbReference type="HOGENOM" id="CLU_3331421_0_0_10"/>
<dbReference type="EMBL" id="AE015924">
    <property type="protein sequence ID" value="AAQ65631.1"/>
    <property type="molecule type" value="Genomic_DNA"/>
</dbReference>
<dbReference type="Proteomes" id="UP000000588">
    <property type="component" value="Chromosome"/>
</dbReference>
<reference evidence="1 2" key="1">
    <citation type="journal article" date="2003" name="J. Bacteriol.">
        <title>Complete genome sequence of the oral pathogenic bacterium Porphyromonas gingivalis strain W83.</title>
        <authorList>
            <person name="Nelson K."/>
            <person name="Fleishmann R."/>
            <person name="DeBoy R."/>
            <person name="Paulsen I."/>
            <person name="Fouts D."/>
            <person name="Eisen J."/>
            <person name="Daugherty S."/>
            <person name="Dodson R."/>
            <person name="Durkin A."/>
            <person name="Gwinn M."/>
            <person name="Haft D."/>
            <person name="Kolonay J."/>
            <person name="Nelson W."/>
            <person name="White O."/>
            <person name="Mason T."/>
            <person name="Tallon L."/>
            <person name="Gray J."/>
            <person name="Granger D."/>
            <person name="Tettelin H."/>
            <person name="Dong H."/>
            <person name="Galvin J."/>
            <person name="Duncan M."/>
            <person name="Dewhirst F."/>
            <person name="Fraser C."/>
        </authorList>
    </citation>
    <scope>NUCLEOTIDE SEQUENCE [LARGE SCALE GENOMIC DNA]</scope>
    <source>
        <strain evidence="2">ATCC BAA-308 / W83</strain>
    </source>
</reference>
<dbReference type="STRING" id="242619.PG_0431"/>
<proteinExistence type="predicted"/>
<gene>
    <name evidence="1" type="ordered locus">PG_0431</name>
</gene>
<protein>
    <submittedName>
        <fullName evidence="1">Uncharacterized protein</fullName>
    </submittedName>
</protein>
<evidence type="ECO:0000313" key="2">
    <source>
        <dbReference type="Proteomes" id="UP000000588"/>
    </source>
</evidence>
<accession>Q7MWZ7</accession>
<name>Q7MWZ7_PORGI</name>